<name>A0ABX6YLI6_9MICO</name>
<accession>A0ABX6YLI6</accession>
<dbReference type="InterPro" id="IPR014756">
    <property type="entry name" value="Ig_E-set"/>
</dbReference>
<dbReference type="Pfam" id="PF01833">
    <property type="entry name" value="TIG"/>
    <property type="match status" value="1"/>
</dbReference>
<feature type="domain" description="IPT/TIG" evidence="1">
    <location>
        <begin position="172"/>
        <end position="245"/>
    </location>
</feature>
<proteinExistence type="predicted"/>
<gene>
    <name evidence="2" type="ORF">HCR76_06545</name>
</gene>
<dbReference type="Proteomes" id="UP000662814">
    <property type="component" value="Chromosome"/>
</dbReference>
<evidence type="ECO:0000313" key="2">
    <source>
        <dbReference type="EMBL" id="QPZ39699.1"/>
    </source>
</evidence>
<dbReference type="InterPro" id="IPR013783">
    <property type="entry name" value="Ig-like_fold"/>
</dbReference>
<reference evidence="2 3" key="1">
    <citation type="submission" date="2020-12" db="EMBL/GenBank/DDBJ databases">
        <title>Microbacterium sp. HY060.</title>
        <authorList>
            <person name="Zhou J."/>
        </authorList>
    </citation>
    <scope>NUCLEOTIDE SEQUENCE [LARGE SCALE GENOMIC DNA]</scope>
    <source>
        <strain evidence="2 3">HY60</strain>
    </source>
</reference>
<dbReference type="InterPro" id="IPR002909">
    <property type="entry name" value="IPT_dom"/>
</dbReference>
<evidence type="ECO:0000313" key="3">
    <source>
        <dbReference type="Proteomes" id="UP000662814"/>
    </source>
</evidence>
<sequence length="249" mass="26157">MADTTLYDTTAPTDGSLALAHQRIIRVKRNGVFENVTGDVNNLALNPTPITVPREVYGTKGRDSTEIIGYNFGPTFAVEAVRDPATKQIIVSQPWLAELIRKGYAEGADNRIEAQIFDAFDENLPAFQGQFSVAVAEANTGYADKMVYSFTLTNFGVVDQITSPIVSDGKPVLESALPGGQAAGDQVAVRGYKLTGATGVDFGATAADDFIVVDDQTIVAVIPTGVSGATTITVTNAAGASETLNYTAA</sequence>
<keyword evidence="3" id="KW-1185">Reference proteome</keyword>
<dbReference type="EMBL" id="CP061169">
    <property type="protein sequence ID" value="QPZ39699.1"/>
    <property type="molecule type" value="Genomic_DNA"/>
</dbReference>
<organism evidence="2 3">
    <name type="scientific">Paramicrobacterium chengjingii</name>
    <dbReference type="NCBI Taxonomy" id="2769067"/>
    <lineage>
        <taxon>Bacteria</taxon>
        <taxon>Bacillati</taxon>
        <taxon>Actinomycetota</taxon>
        <taxon>Actinomycetes</taxon>
        <taxon>Micrococcales</taxon>
        <taxon>Microbacteriaceae</taxon>
        <taxon>Paramicrobacterium</taxon>
    </lineage>
</organism>
<dbReference type="RefSeq" id="WP_166989320.1">
    <property type="nucleotide sequence ID" value="NZ_CP061169.1"/>
</dbReference>
<evidence type="ECO:0000259" key="1">
    <source>
        <dbReference type="Pfam" id="PF01833"/>
    </source>
</evidence>
<dbReference type="Gene3D" id="2.60.40.10">
    <property type="entry name" value="Immunoglobulins"/>
    <property type="match status" value="1"/>
</dbReference>
<dbReference type="SUPFAM" id="SSF81296">
    <property type="entry name" value="E set domains"/>
    <property type="match status" value="1"/>
</dbReference>
<protein>
    <recommendedName>
        <fullName evidence="1">IPT/TIG domain-containing protein</fullName>
    </recommendedName>
</protein>